<dbReference type="InterPro" id="IPR052471">
    <property type="entry name" value="PBI_I9"/>
</dbReference>
<dbReference type="GO" id="GO:0042144">
    <property type="term" value="P:vacuole fusion, non-autophagic"/>
    <property type="evidence" value="ECO:0007669"/>
    <property type="project" value="TreeGrafter"/>
</dbReference>
<proteinExistence type="inferred from homology"/>
<sequence>MSSSQVIVVFKQGTPKEAIDQAARDLESQGGKVGHRYEATILGFSATVPDNHFTTLSAHPHLDFIEADGTVSIAAKKFVK</sequence>
<keyword evidence="4" id="KW-1185">Reference proteome</keyword>
<dbReference type="InterPro" id="IPR037045">
    <property type="entry name" value="S8pro/Inhibitor_I9_sf"/>
</dbReference>
<comment type="similarity">
    <text evidence="1">Belongs to the protease inhibitor I9 family.</text>
</comment>
<evidence type="ECO:0000259" key="2">
    <source>
        <dbReference type="Pfam" id="PF05922"/>
    </source>
</evidence>
<protein>
    <recommendedName>
        <fullName evidence="2">Inhibitor I9 domain-containing protein</fullName>
    </recommendedName>
</protein>
<feature type="domain" description="Inhibitor I9" evidence="2">
    <location>
        <begin position="6"/>
        <end position="73"/>
    </location>
</feature>
<comment type="caution">
    <text evidence="3">The sequence shown here is derived from an EMBL/GenBank/DDBJ whole genome shotgun (WGS) entry which is preliminary data.</text>
</comment>
<dbReference type="AlphaFoldDB" id="A0A1Y2HE46"/>
<evidence type="ECO:0000256" key="1">
    <source>
        <dbReference type="ARBA" id="ARBA00038069"/>
    </source>
</evidence>
<dbReference type="GO" id="GO:0004866">
    <property type="term" value="F:endopeptidase inhibitor activity"/>
    <property type="evidence" value="ECO:0007669"/>
    <property type="project" value="TreeGrafter"/>
</dbReference>
<dbReference type="Pfam" id="PF05922">
    <property type="entry name" value="Inhibitor_I9"/>
    <property type="match status" value="1"/>
</dbReference>
<dbReference type="Proteomes" id="UP000193411">
    <property type="component" value="Unassembled WGS sequence"/>
</dbReference>
<dbReference type="PANTHER" id="PTHR28288">
    <property type="entry name" value="PROTEASE B INHIBITOR 2"/>
    <property type="match status" value="1"/>
</dbReference>
<dbReference type="Gene3D" id="3.30.70.80">
    <property type="entry name" value="Peptidase S8 propeptide/proteinase inhibitor I9"/>
    <property type="match status" value="1"/>
</dbReference>
<dbReference type="InterPro" id="IPR010259">
    <property type="entry name" value="S8pro/Inhibitor_I9"/>
</dbReference>
<reference evidence="3 4" key="1">
    <citation type="submission" date="2016-07" db="EMBL/GenBank/DDBJ databases">
        <title>Pervasive Adenine N6-methylation of Active Genes in Fungi.</title>
        <authorList>
            <consortium name="DOE Joint Genome Institute"/>
            <person name="Mondo S.J."/>
            <person name="Dannebaum R.O."/>
            <person name="Kuo R.C."/>
            <person name="Labutti K."/>
            <person name="Haridas S."/>
            <person name="Kuo A."/>
            <person name="Salamov A."/>
            <person name="Ahrendt S.R."/>
            <person name="Lipzen A."/>
            <person name="Sullivan W."/>
            <person name="Andreopoulos W.B."/>
            <person name="Clum A."/>
            <person name="Lindquist E."/>
            <person name="Daum C."/>
            <person name="Ramamoorthy G.K."/>
            <person name="Gryganskyi A."/>
            <person name="Culley D."/>
            <person name="Magnuson J.K."/>
            <person name="James T.Y."/>
            <person name="O'Malley M.A."/>
            <person name="Stajich J.E."/>
            <person name="Spatafora J.W."/>
            <person name="Visel A."/>
            <person name="Grigoriev I.V."/>
        </authorList>
    </citation>
    <scope>NUCLEOTIDE SEQUENCE [LARGE SCALE GENOMIC DNA]</scope>
    <source>
        <strain evidence="3 4">PL171</strain>
    </source>
</reference>
<dbReference type="SUPFAM" id="SSF54897">
    <property type="entry name" value="Protease propeptides/inhibitors"/>
    <property type="match status" value="1"/>
</dbReference>
<dbReference type="OrthoDB" id="5518345at2759"/>
<dbReference type="PANTHER" id="PTHR28288:SF2">
    <property type="entry name" value="PROTEASE B INHIBITOR 2"/>
    <property type="match status" value="1"/>
</dbReference>
<evidence type="ECO:0000313" key="4">
    <source>
        <dbReference type="Proteomes" id="UP000193411"/>
    </source>
</evidence>
<evidence type="ECO:0000313" key="3">
    <source>
        <dbReference type="EMBL" id="ORZ32171.1"/>
    </source>
</evidence>
<gene>
    <name evidence="3" type="ORF">BCR44DRAFT_122592</name>
</gene>
<name>A0A1Y2HE46_9FUNG</name>
<organism evidence="3 4">
    <name type="scientific">Catenaria anguillulae PL171</name>
    <dbReference type="NCBI Taxonomy" id="765915"/>
    <lineage>
        <taxon>Eukaryota</taxon>
        <taxon>Fungi</taxon>
        <taxon>Fungi incertae sedis</taxon>
        <taxon>Blastocladiomycota</taxon>
        <taxon>Blastocladiomycetes</taxon>
        <taxon>Blastocladiales</taxon>
        <taxon>Catenariaceae</taxon>
        <taxon>Catenaria</taxon>
    </lineage>
</organism>
<accession>A0A1Y2HE46</accession>
<dbReference type="EMBL" id="MCFL01000050">
    <property type="protein sequence ID" value="ORZ32171.1"/>
    <property type="molecule type" value="Genomic_DNA"/>
</dbReference>